<organism evidence="9 10">
    <name type="scientific">Paralvinella palmiformis</name>
    <dbReference type="NCBI Taxonomy" id="53620"/>
    <lineage>
        <taxon>Eukaryota</taxon>
        <taxon>Metazoa</taxon>
        <taxon>Spiralia</taxon>
        <taxon>Lophotrochozoa</taxon>
        <taxon>Annelida</taxon>
        <taxon>Polychaeta</taxon>
        <taxon>Sedentaria</taxon>
        <taxon>Canalipalpata</taxon>
        <taxon>Terebellida</taxon>
        <taxon>Terebelliformia</taxon>
        <taxon>Alvinellidae</taxon>
        <taxon>Paralvinella</taxon>
    </lineage>
</organism>
<dbReference type="InterPro" id="IPR000425">
    <property type="entry name" value="MIP"/>
</dbReference>
<dbReference type="Proteomes" id="UP001208570">
    <property type="component" value="Unassembled WGS sequence"/>
</dbReference>
<gene>
    <name evidence="9" type="ORF">LSH36_116g05031</name>
</gene>
<keyword evidence="5 8" id="KW-0472">Membrane</keyword>
<dbReference type="Pfam" id="PF00230">
    <property type="entry name" value="MIP"/>
    <property type="match status" value="1"/>
</dbReference>
<keyword evidence="3 6" id="KW-0812">Transmembrane</keyword>
<dbReference type="AlphaFoldDB" id="A0AAD9NBT8"/>
<dbReference type="GO" id="GO:0005886">
    <property type="term" value="C:plasma membrane"/>
    <property type="evidence" value="ECO:0007669"/>
    <property type="project" value="TreeGrafter"/>
</dbReference>
<dbReference type="PRINTS" id="PR00783">
    <property type="entry name" value="MINTRINSICP"/>
</dbReference>
<dbReference type="Gene3D" id="1.20.1080.10">
    <property type="entry name" value="Glycerol uptake facilitator protein"/>
    <property type="match status" value="1"/>
</dbReference>
<sequence length="289" mass="32097">MSPIPKYEYSGRLRDEPRTLGFWRDIVSELLSTFLFVTLSSMLRSSMSTGGELQLGIGIAFLWAAIGYGLGDFGGSHMNSAITLAMMVRGEIIFIKGVLYWIFQTGGALCAYYFVKALSKTDVGFSTTDSWWKVLMVEGCVTLVLCLTALGTSNIPRKGYIILQSIPIGLAAGIGTMTAYSMTKACMSPTQALAYQLMQEIDGNNPNWSHHWYYWVGPMIGAVLAGIFYWIFDIIEKPGVPGVYNTWTYGDGKNGVKNSSRENLTRGARDDDYRGRAPIHHDHHGYNQY</sequence>
<comment type="caution">
    <text evidence="9">The sequence shown here is derived from an EMBL/GenBank/DDBJ whole genome shotgun (WGS) entry which is preliminary data.</text>
</comment>
<feature type="compositionally biased region" description="Basic and acidic residues" evidence="7">
    <location>
        <begin position="259"/>
        <end position="275"/>
    </location>
</feature>
<evidence type="ECO:0000313" key="10">
    <source>
        <dbReference type="Proteomes" id="UP001208570"/>
    </source>
</evidence>
<evidence type="ECO:0000256" key="2">
    <source>
        <dbReference type="ARBA" id="ARBA00006175"/>
    </source>
</evidence>
<dbReference type="InterPro" id="IPR034294">
    <property type="entry name" value="Aquaporin_transptr"/>
</dbReference>
<dbReference type="SUPFAM" id="SSF81338">
    <property type="entry name" value="Aquaporin-like"/>
    <property type="match status" value="1"/>
</dbReference>
<comment type="subcellular location">
    <subcellularLocation>
        <location evidence="1">Membrane</location>
        <topology evidence="1">Multi-pass membrane protein</topology>
    </subcellularLocation>
</comment>
<feature type="region of interest" description="Disordered" evidence="7">
    <location>
        <begin position="258"/>
        <end position="289"/>
    </location>
</feature>
<feature type="transmembrane region" description="Helical" evidence="8">
    <location>
        <begin position="53"/>
        <end position="71"/>
    </location>
</feature>
<proteinExistence type="inferred from homology"/>
<dbReference type="InterPro" id="IPR023271">
    <property type="entry name" value="Aquaporin-like"/>
</dbReference>
<accession>A0AAD9NBT8</accession>
<keyword evidence="10" id="KW-1185">Reference proteome</keyword>
<comment type="similarity">
    <text evidence="2 6">Belongs to the MIP/aquaporin (TC 1.A.8) family.</text>
</comment>
<evidence type="ECO:0000256" key="4">
    <source>
        <dbReference type="ARBA" id="ARBA00022989"/>
    </source>
</evidence>
<evidence type="ECO:0000256" key="3">
    <source>
        <dbReference type="ARBA" id="ARBA00022692"/>
    </source>
</evidence>
<evidence type="ECO:0000256" key="7">
    <source>
        <dbReference type="SAM" id="MobiDB-lite"/>
    </source>
</evidence>
<dbReference type="EMBL" id="JAODUP010000116">
    <property type="protein sequence ID" value="KAK2161469.1"/>
    <property type="molecule type" value="Genomic_DNA"/>
</dbReference>
<feature type="transmembrane region" description="Helical" evidence="8">
    <location>
        <begin position="92"/>
        <end position="114"/>
    </location>
</feature>
<dbReference type="PANTHER" id="PTHR19139">
    <property type="entry name" value="AQUAPORIN TRANSPORTER"/>
    <property type="match status" value="1"/>
</dbReference>
<evidence type="ECO:0000313" key="9">
    <source>
        <dbReference type="EMBL" id="KAK2161469.1"/>
    </source>
</evidence>
<dbReference type="GO" id="GO:0015250">
    <property type="term" value="F:water channel activity"/>
    <property type="evidence" value="ECO:0007669"/>
    <property type="project" value="TreeGrafter"/>
</dbReference>
<feature type="transmembrane region" description="Helical" evidence="8">
    <location>
        <begin position="212"/>
        <end position="232"/>
    </location>
</feature>
<feature type="transmembrane region" description="Helical" evidence="8">
    <location>
        <begin position="134"/>
        <end position="153"/>
    </location>
</feature>
<protein>
    <recommendedName>
        <fullName evidence="11">Aquaporin</fullName>
    </recommendedName>
</protein>
<feature type="transmembrane region" description="Helical" evidence="8">
    <location>
        <begin position="160"/>
        <end position="180"/>
    </location>
</feature>
<keyword evidence="6" id="KW-0813">Transport</keyword>
<keyword evidence="4 8" id="KW-1133">Transmembrane helix</keyword>
<feature type="transmembrane region" description="Helical" evidence="8">
    <location>
        <begin position="21"/>
        <end position="41"/>
    </location>
</feature>
<dbReference type="PANTHER" id="PTHR19139:SF199">
    <property type="entry name" value="MIP17260P"/>
    <property type="match status" value="1"/>
</dbReference>
<evidence type="ECO:0000256" key="5">
    <source>
        <dbReference type="ARBA" id="ARBA00023136"/>
    </source>
</evidence>
<evidence type="ECO:0000256" key="1">
    <source>
        <dbReference type="ARBA" id="ARBA00004141"/>
    </source>
</evidence>
<name>A0AAD9NBT8_9ANNE</name>
<evidence type="ECO:0008006" key="11">
    <source>
        <dbReference type="Google" id="ProtNLM"/>
    </source>
</evidence>
<evidence type="ECO:0000256" key="6">
    <source>
        <dbReference type="RuleBase" id="RU000477"/>
    </source>
</evidence>
<evidence type="ECO:0000256" key="8">
    <source>
        <dbReference type="SAM" id="Phobius"/>
    </source>
</evidence>
<reference evidence="9" key="1">
    <citation type="journal article" date="2023" name="Mol. Biol. Evol.">
        <title>Third-Generation Sequencing Reveals the Adaptive Role of the Epigenome in Three Deep-Sea Polychaetes.</title>
        <authorList>
            <person name="Perez M."/>
            <person name="Aroh O."/>
            <person name="Sun Y."/>
            <person name="Lan Y."/>
            <person name="Juniper S.K."/>
            <person name="Young C.R."/>
            <person name="Angers B."/>
            <person name="Qian P.Y."/>
        </authorList>
    </citation>
    <scope>NUCLEOTIDE SEQUENCE</scope>
    <source>
        <strain evidence="9">P08H-3</strain>
    </source>
</reference>